<reference evidence="3 4" key="1">
    <citation type="submission" date="2018-08" db="EMBL/GenBank/DDBJ databases">
        <title>Parvularcula sp. SM1705, isolated from surface water of the South Sea China.</title>
        <authorList>
            <person name="Sun L."/>
        </authorList>
    </citation>
    <scope>NUCLEOTIDE SEQUENCE [LARGE SCALE GENOMIC DNA]</scope>
    <source>
        <strain evidence="3 4">SM1705</strain>
    </source>
</reference>
<accession>A0A371RGF1</accession>
<dbReference type="Proteomes" id="UP000264589">
    <property type="component" value="Unassembled WGS sequence"/>
</dbReference>
<dbReference type="OrthoDB" id="9790710at2"/>
<evidence type="ECO:0000259" key="2">
    <source>
        <dbReference type="Pfam" id="PF13579"/>
    </source>
</evidence>
<dbReference type="PANTHER" id="PTHR45947:SF3">
    <property type="entry name" value="SULFOQUINOVOSYL TRANSFERASE SQD2"/>
    <property type="match status" value="1"/>
</dbReference>
<dbReference type="AlphaFoldDB" id="A0A371RGF1"/>
<dbReference type="InterPro" id="IPR050194">
    <property type="entry name" value="Glycosyltransferase_grp1"/>
</dbReference>
<sequence>MNSAALSLGIVTGSISRKAGGLFTSVRESAQSLAGNGVGVSIYGLEDEFSAEDAQAWAPLIPQHFASKGPTALGLSPALMRTITNAPHDVMHQHGIWQMPSRSVTQWHRRTGKPYMISPRGMLDPWALNNSSWKKRLVGALFEKENLRRASCLHALNASEAQSMRDFGLENPIAIIPNGTHMPDTGQKLPRPDWLPNDGRKTLLFLGRLHQKKGIIELIEAWSLLKKLAPDVQQQWRLAIAGWDDGGHLVTILDTISASGFGLDDIVMPGPLHGREKDAAFVHSDAFILPSYSEGLPIAVLEAWSWQLPVLMTAACNLPEGFEAGAASELSTEPEDMAEILRDDLGADLARMGLAGRKLVEDRFAWPSIAAQHEAVYRWMLDGGTQPDVVRLD</sequence>
<dbReference type="InParanoid" id="A0A371RGF1"/>
<dbReference type="Gene3D" id="3.40.50.2000">
    <property type="entry name" value="Glycogen Phosphorylase B"/>
    <property type="match status" value="2"/>
</dbReference>
<feature type="domain" description="Glycosyltransferase subfamily 4-like N-terminal" evidence="2">
    <location>
        <begin position="20"/>
        <end position="179"/>
    </location>
</feature>
<evidence type="ECO:0000259" key="1">
    <source>
        <dbReference type="Pfam" id="PF00534"/>
    </source>
</evidence>
<dbReference type="RefSeq" id="WP_116391135.1">
    <property type="nucleotide sequence ID" value="NZ_QUQO01000001.1"/>
</dbReference>
<dbReference type="InterPro" id="IPR028098">
    <property type="entry name" value="Glyco_trans_4-like_N"/>
</dbReference>
<keyword evidence="3" id="KW-0808">Transferase</keyword>
<name>A0A371RGF1_9PROT</name>
<dbReference type="Pfam" id="PF13579">
    <property type="entry name" value="Glyco_trans_4_4"/>
    <property type="match status" value="1"/>
</dbReference>
<feature type="domain" description="Glycosyl transferase family 1" evidence="1">
    <location>
        <begin position="192"/>
        <end position="337"/>
    </location>
</feature>
<protein>
    <submittedName>
        <fullName evidence="3">Glycosyltransferase</fullName>
    </submittedName>
</protein>
<keyword evidence="4" id="KW-1185">Reference proteome</keyword>
<dbReference type="Pfam" id="PF00534">
    <property type="entry name" value="Glycos_transf_1"/>
    <property type="match status" value="1"/>
</dbReference>
<gene>
    <name evidence="3" type="ORF">DX908_03885</name>
</gene>
<dbReference type="InterPro" id="IPR001296">
    <property type="entry name" value="Glyco_trans_1"/>
</dbReference>
<organism evidence="3 4">
    <name type="scientific">Parvularcula marina</name>
    <dbReference type="NCBI Taxonomy" id="2292771"/>
    <lineage>
        <taxon>Bacteria</taxon>
        <taxon>Pseudomonadati</taxon>
        <taxon>Pseudomonadota</taxon>
        <taxon>Alphaproteobacteria</taxon>
        <taxon>Parvularculales</taxon>
        <taxon>Parvularculaceae</taxon>
        <taxon>Parvularcula</taxon>
    </lineage>
</organism>
<dbReference type="SUPFAM" id="SSF53756">
    <property type="entry name" value="UDP-Glycosyltransferase/glycogen phosphorylase"/>
    <property type="match status" value="1"/>
</dbReference>
<dbReference type="PANTHER" id="PTHR45947">
    <property type="entry name" value="SULFOQUINOVOSYL TRANSFERASE SQD2"/>
    <property type="match status" value="1"/>
</dbReference>
<dbReference type="GO" id="GO:0016758">
    <property type="term" value="F:hexosyltransferase activity"/>
    <property type="evidence" value="ECO:0007669"/>
    <property type="project" value="TreeGrafter"/>
</dbReference>
<comment type="caution">
    <text evidence="3">The sequence shown here is derived from an EMBL/GenBank/DDBJ whole genome shotgun (WGS) entry which is preliminary data.</text>
</comment>
<evidence type="ECO:0000313" key="4">
    <source>
        <dbReference type="Proteomes" id="UP000264589"/>
    </source>
</evidence>
<evidence type="ECO:0000313" key="3">
    <source>
        <dbReference type="EMBL" id="RFB04502.1"/>
    </source>
</evidence>
<dbReference type="EMBL" id="QUQO01000001">
    <property type="protein sequence ID" value="RFB04502.1"/>
    <property type="molecule type" value="Genomic_DNA"/>
</dbReference>
<proteinExistence type="predicted"/>